<feature type="compositionally biased region" description="Basic and acidic residues" evidence="1">
    <location>
        <begin position="184"/>
        <end position="204"/>
    </location>
</feature>
<gene>
    <name evidence="2" type="ORF">LZC95_17900</name>
</gene>
<organism evidence="2 3">
    <name type="scientific">Pendulispora brunnea</name>
    <dbReference type="NCBI Taxonomy" id="2905690"/>
    <lineage>
        <taxon>Bacteria</taxon>
        <taxon>Pseudomonadati</taxon>
        <taxon>Myxococcota</taxon>
        <taxon>Myxococcia</taxon>
        <taxon>Myxococcales</taxon>
        <taxon>Sorangiineae</taxon>
        <taxon>Pendulisporaceae</taxon>
        <taxon>Pendulispora</taxon>
    </lineage>
</organism>
<feature type="compositionally biased region" description="Basic and acidic residues" evidence="1">
    <location>
        <begin position="152"/>
        <end position="167"/>
    </location>
</feature>
<dbReference type="EMBL" id="CP089982">
    <property type="protein sequence ID" value="WXA98693.1"/>
    <property type="molecule type" value="Genomic_DNA"/>
</dbReference>
<feature type="compositionally biased region" description="Low complexity" evidence="1">
    <location>
        <begin position="229"/>
        <end position="244"/>
    </location>
</feature>
<sequence length="408" mass="42163">MDCEKFESALMDELYDELDELTSAASKRHVAGCARCASLLHGLSATRRIAILETVEPPAGLEERILAATKEAQKVVPLRGRISRVVSWAGSWAMRPQTAMAAVFLLMIGSTSVLLLRARSSVQQMGSAPMVVTEQGAPAASAAPDEQDNPLDTDRATGAHGAVEARKPAPPAAPPAFASAEGWVAKDEARRERTADDKEKEAKEMPLAAATAPAALGAAGSFEGSESNAAGGAPVQAAPPAVQAQSPAKVAVGGAKTGVDSQAGGASQAQGDQGASLDVAMASYRAHNYDEATRSFDGLAATGNSSASLWAARSVRESQGCAAAVPRFEQVAARAYGTSVGYDATFEGALCYKTMGQTDKARALFGRLLTVPTHAARAQSELDAMSAKGGVRNMPMRKTAPPPASEKK</sequence>
<keyword evidence="3" id="KW-1185">Reference proteome</keyword>
<feature type="region of interest" description="Disordered" evidence="1">
    <location>
        <begin position="253"/>
        <end position="272"/>
    </location>
</feature>
<feature type="region of interest" description="Disordered" evidence="1">
    <location>
        <begin position="134"/>
        <end position="244"/>
    </location>
</feature>
<name>A0ABZ2KMY3_9BACT</name>
<protein>
    <submittedName>
        <fullName evidence="2">Zf-HC2 domain-containing protein</fullName>
    </submittedName>
</protein>
<feature type="compositionally biased region" description="Low complexity" evidence="1">
    <location>
        <begin position="206"/>
        <end position="220"/>
    </location>
</feature>
<dbReference type="RefSeq" id="WP_394849306.1">
    <property type="nucleotide sequence ID" value="NZ_CP089982.1"/>
</dbReference>
<proteinExistence type="predicted"/>
<evidence type="ECO:0000256" key="1">
    <source>
        <dbReference type="SAM" id="MobiDB-lite"/>
    </source>
</evidence>
<feature type="compositionally biased region" description="Low complexity" evidence="1">
    <location>
        <begin position="260"/>
        <end position="272"/>
    </location>
</feature>
<dbReference type="Gene3D" id="1.25.40.10">
    <property type="entry name" value="Tetratricopeptide repeat domain"/>
    <property type="match status" value="1"/>
</dbReference>
<accession>A0ABZ2KMY3</accession>
<evidence type="ECO:0000313" key="2">
    <source>
        <dbReference type="EMBL" id="WXA98693.1"/>
    </source>
</evidence>
<reference evidence="2 3" key="1">
    <citation type="submission" date="2021-12" db="EMBL/GenBank/DDBJ databases">
        <title>Discovery of the Pendulisporaceae a myxobacterial family with distinct sporulation behavior and unique specialized metabolism.</title>
        <authorList>
            <person name="Garcia R."/>
            <person name="Popoff A."/>
            <person name="Bader C.D."/>
            <person name="Loehr J."/>
            <person name="Walesch S."/>
            <person name="Walt C."/>
            <person name="Boldt J."/>
            <person name="Bunk B."/>
            <person name="Haeckl F.J.F.P.J."/>
            <person name="Gunesch A.P."/>
            <person name="Birkelbach J."/>
            <person name="Nuebel U."/>
            <person name="Pietschmann T."/>
            <person name="Bach T."/>
            <person name="Mueller R."/>
        </authorList>
    </citation>
    <scope>NUCLEOTIDE SEQUENCE [LARGE SCALE GENOMIC DNA]</scope>
    <source>
        <strain evidence="2 3">MSr12523</strain>
    </source>
</reference>
<dbReference type="InterPro" id="IPR011990">
    <property type="entry name" value="TPR-like_helical_dom_sf"/>
</dbReference>
<dbReference type="Proteomes" id="UP001379533">
    <property type="component" value="Chromosome"/>
</dbReference>
<evidence type="ECO:0000313" key="3">
    <source>
        <dbReference type="Proteomes" id="UP001379533"/>
    </source>
</evidence>